<name>A0A6F9DUM4_9ASCI</name>
<keyword evidence="5 9" id="KW-1133">Transmembrane helix</keyword>
<dbReference type="PROSITE" id="PS50192">
    <property type="entry name" value="T_SNARE"/>
    <property type="match status" value="1"/>
</dbReference>
<keyword evidence="4 9" id="KW-0812">Transmembrane</keyword>
<dbReference type="Pfam" id="PF05739">
    <property type="entry name" value="SNARE"/>
    <property type="match status" value="1"/>
</dbReference>
<feature type="transmembrane region" description="Helical" evidence="9">
    <location>
        <begin position="336"/>
        <end position="356"/>
    </location>
</feature>
<feature type="domain" description="T-SNARE coiled-coil homology" evidence="10">
    <location>
        <begin position="265"/>
        <end position="327"/>
    </location>
</feature>
<dbReference type="GO" id="GO:0000139">
    <property type="term" value="C:Golgi membrane"/>
    <property type="evidence" value="ECO:0007669"/>
    <property type="project" value="TreeGrafter"/>
</dbReference>
<reference evidence="11" key="1">
    <citation type="submission" date="2020-04" db="EMBL/GenBank/DDBJ databases">
        <authorList>
            <person name="Neveu A P."/>
        </authorList>
    </citation>
    <scope>NUCLEOTIDE SEQUENCE</scope>
    <source>
        <tissue evidence="11">Whole embryo</tissue>
    </source>
</reference>
<accession>A0A6F9DUM4</accession>
<dbReference type="CDD" id="cd15844">
    <property type="entry name" value="SNARE_syntaxin5"/>
    <property type="match status" value="1"/>
</dbReference>
<dbReference type="InterPro" id="IPR000727">
    <property type="entry name" value="T_SNARE_dom"/>
</dbReference>
<evidence type="ECO:0000256" key="3">
    <source>
        <dbReference type="ARBA" id="ARBA00022448"/>
    </source>
</evidence>
<evidence type="ECO:0000256" key="7">
    <source>
        <dbReference type="ARBA" id="ARBA00023136"/>
    </source>
</evidence>
<evidence type="ECO:0000256" key="8">
    <source>
        <dbReference type="SAM" id="MobiDB-lite"/>
    </source>
</evidence>
<dbReference type="GO" id="GO:0048278">
    <property type="term" value="P:vesicle docking"/>
    <property type="evidence" value="ECO:0007669"/>
    <property type="project" value="TreeGrafter"/>
</dbReference>
<dbReference type="InterPro" id="IPR021538">
    <property type="entry name" value="Syntaxin-5_N"/>
</dbReference>
<proteinExistence type="evidence at transcript level"/>
<dbReference type="Pfam" id="PF11416">
    <property type="entry name" value="Syntaxin-5_N"/>
    <property type="match status" value="1"/>
</dbReference>
<feature type="compositionally biased region" description="Polar residues" evidence="8">
    <location>
        <begin position="208"/>
        <end position="227"/>
    </location>
</feature>
<evidence type="ECO:0000256" key="2">
    <source>
        <dbReference type="ARBA" id="ARBA00009063"/>
    </source>
</evidence>
<evidence type="ECO:0000256" key="1">
    <source>
        <dbReference type="ARBA" id="ARBA00004211"/>
    </source>
</evidence>
<dbReference type="Gene3D" id="1.20.58.70">
    <property type="match status" value="1"/>
</dbReference>
<evidence type="ECO:0000256" key="6">
    <source>
        <dbReference type="ARBA" id="ARBA00023054"/>
    </source>
</evidence>
<protein>
    <submittedName>
        <fullName evidence="11">Syntaxin-5-like</fullName>
    </submittedName>
</protein>
<dbReference type="SMART" id="SM00397">
    <property type="entry name" value="t_SNARE"/>
    <property type="match status" value="1"/>
</dbReference>
<evidence type="ECO:0000256" key="5">
    <source>
        <dbReference type="ARBA" id="ARBA00022989"/>
    </source>
</evidence>
<feature type="compositionally biased region" description="Polar residues" evidence="8">
    <location>
        <begin position="8"/>
        <end position="25"/>
    </location>
</feature>
<keyword evidence="7 9" id="KW-0472">Membrane</keyword>
<dbReference type="GO" id="GO:0005484">
    <property type="term" value="F:SNAP receptor activity"/>
    <property type="evidence" value="ECO:0007669"/>
    <property type="project" value="TreeGrafter"/>
</dbReference>
<comment type="subcellular location">
    <subcellularLocation>
        <location evidence="1">Membrane</location>
        <topology evidence="1">Single-pass type IV membrane protein</topology>
    </subcellularLocation>
</comment>
<gene>
    <name evidence="11" type="primary">Stx5</name>
</gene>
<dbReference type="GO" id="GO:0006886">
    <property type="term" value="P:intracellular protein transport"/>
    <property type="evidence" value="ECO:0007669"/>
    <property type="project" value="TreeGrafter"/>
</dbReference>
<feature type="region of interest" description="Disordered" evidence="8">
    <location>
        <begin position="199"/>
        <end position="227"/>
    </location>
</feature>
<dbReference type="InterPro" id="IPR010989">
    <property type="entry name" value="SNARE"/>
</dbReference>
<dbReference type="EMBL" id="LR790814">
    <property type="protein sequence ID" value="CAB3266676.1"/>
    <property type="molecule type" value="mRNA"/>
</dbReference>
<evidence type="ECO:0000256" key="4">
    <source>
        <dbReference type="ARBA" id="ARBA00022692"/>
    </source>
</evidence>
<evidence type="ECO:0000313" key="11">
    <source>
        <dbReference type="EMBL" id="CAB3266676.1"/>
    </source>
</evidence>
<dbReference type="GO" id="GO:0000149">
    <property type="term" value="F:SNARE binding"/>
    <property type="evidence" value="ECO:0007669"/>
    <property type="project" value="TreeGrafter"/>
</dbReference>
<organism evidence="11">
    <name type="scientific">Phallusia mammillata</name>
    <dbReference type="NCBI Taxonomy" id="59560"/>
    <lineage>
        <taxon>Eukaryota</taxon>
        <taxon>Metazoa</taxon>
        <taxon>Chordata</taxon>
        <taxon>Tunicata</taxon>
        <taxon>Ascidiacea</taxon>
        <taxon>Phlebobranchia</taxon>
        <taxon>Ascidiidae</taxon>
        <taxon>Phallusia</taxon>
    </lineage>
</organism>
<dbReference type="GO" id="GO:0031201">
    <property type="term" value="C:SNARE complex"/>
    <property type="evidence" value="ECO:0007669"/>
    <property type="project" value="TreeGrafter"/>
</dbReference>
<dbReference type="GO" id="GO:0006906">
    <property type="term" value="P:vesicle fusion"/>
    <property type="evidence" value="ECO:0007669"/>
    <property type="project" value="TreeGrafter"/>
</dbReference>
<feature type="region of interest" description="Disordered" evidence="8">
    <location>
        <begin position="1"/>
        <end position="37"/>
    </location>
</feature>
<comment type="similarity">
    <text evidence="2">Belongs to the syntaxin family.</text>
</comment>
<keyword evidence="6" id="KW-0175">Coiled coil</keyword>
<evidence type="ECO:0000256" key="9">
    <source>
        <dbReference type="SAM" id="Phobius"/>
    </source>
</evidence>
<evidence type="ECO:0000259" key="10">
    <source>
        <dbReference type="PROSITE" id="PS50192"/>
    </source>
</evidence>
<dbReference type="GO" id="GO:0006888">
    <property type="term" value="P:endoplasmic reticulum to Golgi vesicle-mediated transport"/>
    <property type="evidence" value="ECO:0007669"/>
    <property type="project" value="TreeGrafter"/>
</dbReference>
<sequence length="372" mass="42120">MAARHRFSTNSPQTGNWSITQTLSPSTYTKDTDSDDHHSDCGEDLVITMSIASRDRTTEFQSVLKSLKSRQSNGTALHQSPKVTLKRHSEFSKFAKNIGQDLARTYEKLEKLTLLCKKRSLFDDRPVEIQELTYIIKKDITSLKRKIQQLEESKTASLPVARKDAQRHTTSIVRTLRSKLAHMSENFKSVLEVRRENMKQQKLRKDQFSSTNLSASMPPSATQGNSGSVLLMDEQRSESGRSGSVAISMDGSSAGQTMQLVEQQDAYISDRANTMETIETTIVELGNIFQQLATMVKEQEEQVLRIDSNMEESELNIEAAHTEILKYFQGITSNRWLMIKVFLVLIVFFIVFVFSLPKVTTTLCISFSISRI</sequence>
<dbReference type="InterPro" id="IPR045242">
    <property type="entry name" value="Syntaxin"/>
</dbReference>
<dbReference type="PANTHER" id="PTHR19957:SF3">
    <property type="entry name" value="SYNTAXIN-5"/>
    <property type="match status" value="1"/>
</dbReference>
<dbReference type="SUPFAM" id="SSF47661">
    <property type="entry name" value="t-snare proteins"/>
    <property type="match status" value="1"/>
</dbReference>
<dbReference type="PANTHER" id="PTHR19957">
    <property type="entry name" value="SYNTAXIN"/>
    <property type="match status" value="1"/>
</dbReference>
<dbReference type="AlphaFoldDB" id="A0A6F9DUM4"/>
<keyword evidence="3" id="KW-0813">Transport</keyword>